<dbReference type="Proteomes" id="UP000011173">
    <property type="component" value="Chromosome"/>
</dbReference>
<protein>
    <submittedName>
        <fullName evidence="1">Uncharacterized protein</fullName>
    </submittedName>
</protein>
<name>L7WE75_NONDD</name>
<evidence type="ECO:0000313" key="1">
    <source>
        <dbReference type="EMBL" id="AGC78241.1"/>
    </source>
</evidence>
<gene>
    <name evidence="1" type="ordered locus">DDD_3114</name>
</gene>
<sequence length="40" mass="4763">MARQLLLEESFGKARVIFTKSTLSRKREYNNTFNLHHVII</sequence>
<dbReference type="HOGENOM" id="CLU_3293247_0_0_10"/>
<dbReference type="EMBL" id="CP001397">
    <property type="protein sequence ID" value="AGC78241.1"/>
    <property type="molecule type" value="Genomic_DNA"/>
</dbReference>
<organism evidence="1 2">
    <name type="scientific">Nonlabens dokdonensis (strain DSM 17205 / KCTC 12402 / DSW-6)</name>
    <name type="common">Donghaeana dokdonensis</name>
    <dbReference type="NCBI Taxonomy" id="592029"/>
    <lineage>
        <taxon>Bacteria</taxon>
        <taxon>Pseudomonadati</taxon>
        <taxon>Bacteroidota</taxon>
        <taxon>Flavobacteriia</taxon>
        <taxon>Flavobacteriales</taxon>
        <taxon>Flavobacteriaceae</taxon>
        <taxon>Nonlabens</taxon>
    </lineage>
</organism>
<evidence type="ECO:0000313" key="2">
    <source>
        <dbReference type="Proteomes" id="UP000011173"/>
    </source>
</evidence>
<dbReference type="AlphaFoldDB" id="L7WE75"/>
<dbReference type="PATRIC" id="fig|592029.3.peg.3087"/>
<reference evidence="1 2" key="1">
    <citation type="journal article" date="2013" name="Genome Biol. Evol.">
        <title>Genomic makeup of the marine flavobacterium Nonlabens (Donghaeana) dokdonensis DSW-6 and identification of a novel class of rhodopsins.</title>
        <authorList>
            <person name="Kwon S.K."/>
            <person name="Kim B.K."/>
            <person name="Song J.Y."/>
            <person name="Kwak M.J."/>
            <person name="Lee C.H."/>
            <person name="Yoon J.H."/>
            <person name="Oh T.K."/>
            <person name="Kim J.F."/>
        </authorList>
    </citation>
    <scope>NUCLEOTIDE SEQUENCE [LARGE SCALE GENOMIC DNA]</scope>
    <source>
        <strain evidence="2">DSM 17205 / KCTC 12402 / DSW-6</strain>
    </source>
</reference>
<accession>L7WE75</accession>
<dbReference type="KEGG" id="ndo:DDD_3114"/>
<proteinExistence type="predicted"/>